<keyword evidence="2" id="KW-1185">Reference proteome</keyword>
<name>A0ACC3AVG1_9EURO</name>
<gene>
    <name evidence="1" type="ORF">N8T08_008954</name>
</gene>
<dbReference type="Proteomes" id="UP001177260">
    <property type="component" value="Unassembled WGS sequence"/>
</dbReference>
<protein>
    <submittedName>
        <fullName evidence="1">Uncharacterized protein</fullName>
    </submittedName>
</protein>
<evidence type="ECO:0000313" key="2">
    <source>
        <dbReference type="Proteomes" id="UP001177260"/>
    </source>
</evidence>
<accession>A0ACC3AVG1</accession>
<dbReference type="EMBL" id="JAOPJF010000062">
    <property type="protein sequence ID" value="KAK1141541.1"/>
    <property type="molecule type" value="Genomic_DNA"/>
</dbReference>
<organism evidence="1 2">
    <name type="scientific">Aspergillus melleus</name>
    <dbReference type="NCBI Taxonomy" id="138277"/>
    <lineage>
        <taxon>Eukaryota</taxon>
        <taxon>Fungi</taxon>
        <taxon>Dikarya</taxon>
        <taxon>Ascomycota</taxon>
        <taxon>Pezizomycotina</taxon>
        <taxon>Eurotiomycetes</taxon>
        <taxon>Eurotiomycetidae</taxon>
        <taxon>Eurotiales</taxon>
        <taxon>Aspergillaceae</taxon>
        <taxon>Aspergillus</taxon>
        <taxon>Aspergillus subgen. Circumdati</taxon>
    </lineage>
</organism>
<comment type="caution">
    <text evidence="1">The sequence shown here is derived from an EMBL/GenBank/DDBJ whole genome shotgun (WGS) entry which is preliminary data.</text>
</comment>
<reference evidence="1 2" key="1">
    <citation type="journal article" date="2023" name="ACS Omega">
        <title>Identification of the Neoaspergillic Acid Biosynthesis Gene Cluster by Establishing an In Vitro CRISPR-Ribonucleoprotein Genetic System in Aspergillus melleus.</title>
        <authorList>
            <person name="Yuan B."/>
            <person name="Grau M.F."/>
            <person name="Murata R.M."/>
            <person name="Torok T."/>
            <person name="Venkateswaran K."/>
            <person name="Stajich J.E."/>
            <person name="Wang C.C.C."/>
        </authorList>
    </citation>
    <scope>NUCLEOTIDE SEQUENCE [LARGE SCALE GENOMIC DNA]</scope>
    <source>
        <strain evidence="1 2">IMV 1140</strain>
    </source>
</reference>
<evidence type="ECO:0000313" key="1">
    <source>
        <dbReference type="EMBL" id="KAK1141541.1"/>
    </source>
</evidence>
<sequence length="798" mass="86532">MSSSISTSIPPKPNPPGSGLNVIALISGGKDSLYSILHCLRNGHNVVALGNLHPAPKSRKDGEERRGDGEEEEEEEEEEEKEEEDDIDSFMYQTIGHNVIPLYEPALGIPLYRAPITGGAVDTARVYREDAVDQMADDGDREGADEGEEDETESLIPLLQRIKLAHPEANAVSAGAILSTYQRTRIEDVAARLGLVPLAWLWQYPSLPAPVERAELSAMMPDVADAGLLEDMAAVGCEARVIKVATGGLDEGFLWGDLSSGDGALRRRIAKGMKRFADAEDIRGAVLGEGGEYESLALDGPGFLWKQRIEIQQREVMSGDGGVGFMRLKGARCVDKEEEQGDVKPQDVRRPALLDESFAAALDDLSAESSLSSTMEMAGQTETGPWECPGVSQSTSGGTWTVSNITAPEAGPGAAEQMGAIAQKIRDILDSTVHDTGSGARTTADIVFATVLLRSMADFPSMNDIYVSLFKKPNPPARATVACGDSLPDGVKVMVSLVVDLGSRDLRQGLHVQSRSYWAPANIGPYSQAMSIPWQGAERLVYIAGQIPLEPASMELPIASPGPESSWFETYALRAVLSLQHLWRIGSANQVDWWLGTVAFLSGTDAIDKKAAVAWNLWETMHSRRDGEDEEDEEPALDAWDIKYGGRAHEQQSPTGTTTLPNFSVVQSDVLIPAFFAVQIEELPRGSDIEWQGLGYRCDEVNLAMEDTVLGRRIDASTKEGMRYTAIEIDIDQSGPSLESSLQGVLEMYSERPGNIHSVVYTVQPLRSGVWSGQVVPCRSVWGRQGRRLAAGILIQKS</sequence>
<proteinExistence type="predicted"/>